<dbReference type="AlphaFoldDB" id="A0A270BW87"/>
<accession>A0A270BW87</accession>
<evidence type="ECO:0000313" key="1">
    <source>
        <dbReference type="EMBL" id="PAL29300.1"/>
    </source>
</evidence>
<dbReference type="OrthoDB" id="7225740at2"/>
<reference evidence="1 2" key="1">
    <citation type="submission" date="2017-04" db="EMBL/GenBank/DDBJ databases">
        <title>Kefir bacterial isolates.</title>
        <authorList>
            <person name="Kim Y."/>
            <person name="Blasche S."/>
            <person name="Patil K.R."/>
        </authorList>
    </citation>
    <scope>NUCLEOTIDE SEQUENCE [LARGE SCALE GENOMIC DNA]</scope>
    <source>
        <strain evidence="1 2">KR-2</strain>
    </source>
</reference>
<proteinExistence type="predicted"/>
<evidence type="ECO:0000313" key="2">
    <source>
        <dbReference type="Proteomes" id="UP000216033"/>
    </source>
</evidence>
<dbReference type="RefSeq" id="WP_052945750.1">
    <property type="nucleotide sequence ID" value="NZ_BJVT01000002.1"/>
</dbReference>
<name>A0A270BW87_9PROT</name>
<organism evidence="1 2">
    <name type="scientific">Acetobacter syzygii</name>
    <dbReference type="NCBI Taxonomy" id="146476"/>
    <lineage>
        <taxon>Bacteria</taxon>
        <taxon>Pseudomonadati</taxon>
        <taxon>Pseudomonadota</taxon>
        <taxon>Alphaproteobacteria</taxon>
        <taxon>Acetobacterales</taxon>
        <taxon>Acetobacteraceae</taxon>
        <taxon>Acetobacter</taxon>
    </lineage>
</organism>
<protein>
    <submittedName>
        <fullName evidence="1">Uncharacterized protein</fullName>
    </submittedName>
</protein>
<dbReference type="EMBL" id="NDFP01000001">
    <property type="protein sequence ID" value="PAL29300.1"/>
    <property type="molecule type" value="Genomic_DNA"/>
</dbReference>
<comment type="caution">
    <text evidence="1">The sequence shown here is derived from an EMBL/GenBank/DDBJ whole genome shotgun (WGS) entry which is preliminary data.</text>
</comment>
<sequence>MYPLILSAEEARICHRIRRAILNQQAILDQKAPETGWAPLDRETTVAKWRESLTPYQKQLHSSFTRYNHAKKEWKQATESQWQRMTGRAGKLEKIYQRLLLAFLEVLRFVVQALLHVVGLRSTPPEPVRPVLTENDRPALEDFHKRHDAEFTAMADQEKLEVWLSYRFDRLVQARQERIQQWDKAHRPEKEQAKQEISRLRSKLVILKEVTRNMPAPSSQPVIEH</sequence>
<dbReference type="Proteomes" id="UP000216033">
    <property type="component" value="Unassembled WGS sequence"/>
</dbReference>
<gene>
    <name evidence="1" type="ORF">B9K05_01220</name>
</gene>
<keyword evidence="2" id="KW-1185">Reference proteome</keyword>